<dbReference type="PANTHER" id="PTHR23301">
    <property type="entry name" value="CHITIN BINDING PERITROPHIN-A"/>
    <property type="match status" value="1"/>
</dbReference>
<name>A0A154PMR0_DUFNO</name>
<dbReference type="InterPro" id="IPR002557">
    <property type="entry name" value="Chitin-bd_dom"/>
</dbReference>
<feature type="chain" id="PRO_5007599689" description="Chitin-binding type-2 domain-containing protein" evidence="6">
    <location>
        <begin position="17"/>
        <end position="97"/>
    </location>
</feature>
<dbReference type="Pfam" id="PF01607">
    <property type="entry name" value="CBM_14"/>
    <property type="match status" value="1"/>
</dbReference>
<accession>A0A154PMR0</accession>
<proteinExistence type="predicted"/>
<keyword evidence="9" id="KW-1185">Reference proteome</keyword>
<keyword evidence="4" id="KW-1015">Disulfide bond</keyword>
<dbReference type="SMART" id="SM00494">
    <property type="entry name" value="ChtBD2"/>
    <property type="match status" value="1"/>
</dbReference>
<evidence type="ECO:0000256" key="4">
    <source>
        <dbReference type="ARBA" id="ARBA00023157"/>
    </source>
</evidence>
<feature type="domain" description="Chitin-binding type-2" evidence="7">
    <location>
        <begin position="19"/>
        <end position="78"/>
    </location>
</feature>
<evidence type="ECO:0000256" key="6">
    <source>
        <dbReference type="SAM" id="SignalP"/>
    </source>
</evidence>
<dbReference type="STRING" id="178035.A0A154PMR0"/>
<feature type="signal peptide" evidence="6">
    <location>
        <begin position="1"/>
        <end position="16"/>
    </location>
</feature>
<evidence type="ECO:0000256" key="3">
    <source>
        <dbReference type="ARBA" id="ARBA00022737"/>
    </source>
</evidence>
<evidence type="ECO:0000259" key="7">
    <source>
        <dbReference type="PROSITE" id="PS50940"/>
    </source>
</evidence>
<evidence type="ECO:0000256" key="1">
    <source>
        <dbReference type="ARBA" id="ARBA00022669"/>
    </source>
</evidence>
<dbReference type="EMBL" id="KQ434981">
    <property type="protein sequence ID" value="KZC13123.1"/>
    <property type="molecule type" value="Genomic_DNA"/>
</dbReference>
<protein>
    <recommendedName>
        <fullName evidence="7">Chitin-binding type-2 domain-containing protein</fullName>
    </recommendedName>
</protein>
<dbReference type="SUPFAM" id="SSF57625">
    <property type="entry name" value="Invertebrate chitin-binding proteins"/>
    <property type="match status" value="1"/>
</dbReference>
<dbReference type="AlphaFoldDB" id="A0A154PMR0"/>
<dbReference type="GO" id="GO:0008061">
    <property type="term" value="F:chitin binding"/>
    <property type="evidence" value="ECO:0007669"/>
    <property type="project" value="UniProtKB-KW"/>
</dbReference>
<organism evidence="8 9">
    <name type="scientific">Dufourea novaeangliae</name>
    <name type="common">Sweat bee</name>
    <dbReference type="NCBI Taxonomy" id="178035"/>
    <lineage>
        <taxon>Eukaryota</taxon>
        <taxon>Metazoa</taxon>
        <taxon>Ecdysozoa</taxon>
        <taxon>Arthropoda</taxon>
        <taxon>Hexapoda</taxon>
        <taxon>Insecta</taxon>
        <taxon>Pterygota</taxon>
        <taxon>Neoptera</taxon>
        <taxon>Endopterygota</taxon>
        <taxon>Hymenoptera</taxon>
        <taxon>Apocrita</taxon>
        <taxon>Aculeata</taxon>
        <taxon>Apoidea</taxon>
        <taxon>Anthophila</taxon>
        <taxon>Halictidae</taxon>
        <taxon>Rophitinae</taxon>
        <taxon>Dufourea</taxon>
    </lineage>
</organism>
<dbReference type="PROSITE" id="PS50940">
    <property type="entry name" value="CHIT_BIND_II"/>
    <property type="match status" value="1"/>
</dbReference>
<dbReference type="Proteomes" id="UP000076502">
    <property type="component" value="Unassembled WGS sequence"/>
</dbReference>
<gene>
    <name evidence="8" type="ORF">WN55_05546</name>
</gene>
<dbReference type="InterPro" id="IPR036508">
    <property type="entry name" value="Chitin-bd_dom_sf"/>
</dbReference>
<dbReference type="PANTHER" id="PTHR23301:SF0">
    <property type="entry name" value="CHITIN-BINDING TYPE-2 DOMAIN-CONTAINING PROTEIN-RELATED"/>
    <property type="match status" value="1"/>
</dbReference>
<keyword evidence="1" id="KW-0147">Chitin-binding</keyword>
<dbReference type="OrthoDB" id="6020543at2759"/>
<dbReference type="GO" id="GO:0005576">
    <property type="term" value="C:extracellular region"/>
    <property type="evidence" value="ECO:0007669"/>
    <property type="project" value="InterPro"/>
</dbReference>
<sequence length="97" mass="10339">MLLVIIIAVITVFAAASPSVACPPKNEEKVTLLPNPDNCKTFYLCNEGVPILLECPVGLGFNPKLKVCDYLENINCEVVLTSSPPTAPTPATTSTTY</sequence>
<evidence type="ECO:0000256" key="5">
    <source>
        <dbReference type="ARBA" id="ARBA00023180"/>
    </source>
</evidence>
<reference evidence="8 9" key="1">
    <citation type="submission" date="2015-07" db="EMBL/GenBank/DDBJ databases">
        <title>The genome of Dufourea novaeangliae.</title>
        <authorList>
            <person name="Pan H."/>
            <person name="Kapheim K."/>
        </authorList>
    </citation>
    <scope>NUCLEOTIDE SEQUENCE [LARGE SCALE GENOMIC DNA]</scope>
    <source>
        <strain evidence="8">0120121106</strain>
        <tissue evidence="8">Whole body</tissue>
    </source>
</reference>
<evidence type="ECO:0000313" key="9">
    <source>
        <dbReference type="Proteomes" id="UP000076502"/>
    </source>
</evidence>
<keyword evidence="2 6" id="KW-0732">Signal</keyword>
<keyword evidence="3" id="KW-0677">Repeat</keyword>
<evidence type="ECO:0000313" key="8">
    <source>
        <dbReference type="EMBL" id="KZC13123.1"/>
    </source>
</evidence>
<evidence type="ECO:0000256" key="2">
    <source>
        <dbReference type="ARBA" id="ARBA00022729"/>
    </source>
</evidence>
<dbReference type="InterPro" id="IPR051940">
    <property type="entry name" value="Chitin_bind-dev_reg"/>
</dbReference>
<dbReference type="Gene3D" id="2.170.140.10">
    <property type="entry name" value="Chitin binding domain"/>
    <property type="match status" value="1"/>
</dbReference>
<keyword evidence="5" id="KW-0325">Glycoprotein</keyword>